<evidence type="ECO:0000256" key="5">
    <source>
        <dbReference type="ARBA" id="ARBA00022723"/>
    </source>
</evidence>
<keyword evidence="8 9" id="KW-0694">RNA-binding</keyword>
<dbReference type="EMBL" id="CP016809">
    <property type="protein sequence ID" value="ANY71797.1"/>
    <property type="molecule type" value="Genomic_DNA"/>
</dbReference>
<name>A0A1B2DVT7_9BACL</name>
<feature type="domain" description="CCA-adding enzyme C-terminal" evidence="12">
    <location>
        <begin position="266"/>
        <end position="421"/>
    </location>
</feature>
<evidence type="ECO:0000256" key="2">
    <source>
        <dbReference type="ARBA" id="ARBA00022679"/>
    </source>
</evidence>
<dbReference type="AlphaFoldDB" id="A0A1B2DVT7"/>
<organism evidence="13">
    <name type="scientific">Paenibacillus ihbetae</name>
    <dbReference type="NCBI Taxonomy" id="1870820"/>
    <lineage>
        <taxon>Bacteria</taxon>
        <taxon>Bacillati</taxon>
        <taxon>Bacillota</taxon>
        <taxon>Bacilli</taxon>
        <taxon>Bacillales</taxon>
        <taxon>Paenibacillaceae</taxon>
        <taxon>Paenibacillus</taxon>
    </lineage>
</organism>
<gene>
    <name evidence="13" type="ORF">BBD41_03920</name>
</gene>
<evidence type="ECO:0000259" key="12">
    <source>
        <dbReference type="Pfam" id="PF13735"/>
    </source>
</evidence>
<dbReference type="CDD" id="cd05398">
    <property type="entry name" value="NT_ClassII-CCAase"/>
    <property type="match status" value="1"/>
</dbReference>
<evidence type="ECO:0000313" key="13">
    <source>
        <dbReference type="EMBL" id="ANY71797.1"/>
    </source>
</evidence>
<dbReference type="InterPro" id="IPR032810">
    <property type="entry name" value="CCA-adding_enz_C"/>
</dbReference>
<accession>A0A1B2DVT7</accession>
<keyword evidence="7" id="KW-0460">Magnesium</keyword>
<evidence type="ECO:0000259" key="11">
    <source>
        <dbReference type="Pfam" id="PF12627"/>
    </source>
</evidence>
<dbReference type="Pfam" id="PF01743">
    <property type="entry name" value="PolyA_pol"/>
    <property type="match status" value="1"/>
</dbReference>
<evidence type="ECO:0000256" key="6">
    <source>
        <dbReference type="ARBA" id="ARBA00022741"/>
    </source>
</evidence>
<dbReference type="Gene3D" id="1.10.3090.10">
    <property type="entry name" value="cca-adding enzyme, domain 2"/>
    <property type="match status" value="1"/>
</dbReference>
<evidence type="ECO:0000256" key="7">
    <source>
        <dbReference type="ARBA" id="ARBA00022842"/>
    </source>
</evidence>
<keyword evidence="2 9" id="KW-0808">Transferase</keyword>
<feature type="domain" description="tRNA nucleotidyltransferase/poly(A) polymerase RNA and SrmB- binding" evidence="11">
    <location>
        <begin position="182"/>
        <end position="235"/>
    </location>
</feature>
<dbReference type="SUPFAM" id="SSF81301">
    <property type="entry name" value="Nucleotidyltransferase"/>
    <property type="match status" value="1"/>
</dbReference>
<dbReference type="KEGG" id="pib:BBD41_03920"/>
<dbReference type="GO" id="GO:0000049">
    <property type="term" value="F:tRNA binding"/>
    <property type="evidence" value="ECO:0007669"/>
    <property type="project" value="TreeGrafter"/>
</dbReference>
<dbReference type="Gene3D" id="1.10.246.80">
    <property type="match status" value="1"/>
</dbReference>
<proteinExistence type="inferred from homology"/>
<dbReference type="Pfam" id="PF13735">
    <property type="entry name" value="tRNA_NucTran2_2"/>
    <property type="match status" value="1"/>
</dbReference>
<comment type="cofactor">
    <cofactor evidence="1">
        <name>Mg(2+)</name>
        <dbReference type="ChEBI" id="CHEBI:18420"/>
    </cofactor>
</comment>
<dbReference type="PANTHER" id="PTHR46173:SF1">
    <property type="entry name" value="CCA TRNA NUCLEOTIDYLTRANSFERASE 1, MITOCHONDRIAL"/>
    <property type="match status" value="1"/>
</dbReference>
<dbReference type="InterPro" id="IPR002646">
    <property type="entry name" value="PolA_pol_head_dom"/>
</dbReference>
<dbReference type="InterPro" id="IPR032828">
    <property type="entry name" value="PolyA_RNA-bd"/>
</dbReference>
<dbReference type="InterPro" id="IPR043519">
    <property type="entry name" value="NT_sf"/>
</dbReference>
<keyword evidence="4" id="KW-0548">Nucleotidyltransferase</keyword>
<dbReference type="SUPFAM" id="SSF81891">
    <property type="entry name" value="Poly A polymerase C-terminal region-like"/>
    <property type="match status" value="1"/>
</dbReference>
<evidence type="ECO:0000256" key="3">
    <source>
        <dbReference type="ARBA" id="ARBA00022694"/>
    </source>
</evidence>
<dbReference type="GO" id="GO:0008033">
    <property type="term" value="P:tRNA processing"/>
    <property type="evidence" value="ECO:0007669"/>
    <property type="project" value="UniProtKB-KW"/>
</dbReference>
<dbReference type="Pfam" id="PF12627">
    <property type="entry name" value="PolyA_pol_RNAbd"/>
    <property type="match status" value="1"/>
</dbReference>
<keyword evidence="6" id="KW-0547">Nucleotide-binding</keyword>
<dbReference type="NCBIfam" id="NF009814">
    <property type="entry name" value="PRK13299.1"/>
    <property type="match status" value="1"/>
</dbReference>
<feature type="domain" description="Poly A polymerase head" evidence="10">
    <location>
        <begin position="35"/>
        <end position="155"/>
    </location>
</feature>
<keyword evidence="5" id="KW-0479">Metal-binding</keyword>
<evidence type="ECO:0000259" key="10">
    <source>
        <dbReference type="Pfam" id="PF01743"/>
    </source>
</evidence>
<keyword evidence="3" id="KW-0819">tRNA processing</keyword>
<dbReference type="GO" id="GO:0046872">
    <property type="term" value="F:metal ion binding"/>
    <property type="evidence" value="ECO:0007669"/>
    <property type="project" value="UniProtKB-KW"/>
</dbReference>
<evidence type="ECO:0000256" key="9">
    <source>
        <dbReference type="RuleBase" id="RU003953"/>
    </source>
</evidence>
<evidence type="ECO:0000256" key="8">
    <source>
        <dbReference type="ARBA" id="ARBA00022884"/>
    </source>
</evidence>
<dbReference type="RefSeq" id="WP_099476791.1">
    <property type="nucleotide sequence ID" value="NZ_CP016809.1"/>
</dbReference>
<dbReference type="Gene3D" id="3.30.460.10">
    <property type="entry name" value="Beta Polymerase, domain 2"/>
    <property type="match status" value="1"/>
</dbReference>
<reference evidence="13" key="1">
    <citation type="submission" date="2016-08" db="EMBL/GenBank/DDBJ databases">
        <title>Complete Genome Seqeunce of Paenibacillus sp. nov. IHBB 9852 from high altitute lake of Indian trans-Himalayas.</title>
        <authorList>
            <person name="Kiran S."/>
            <person name="Swarnkar M.K."/>
            <person name="Rana A."/>
            <person name="Tewari R."/>
            <person name="Gulati A."/>
        </authorList>
    </citation>
    <scope>NUCLEOTIDE SEQUENCE [LARGE SCALE GENOMIC DNA]</scope>
    <source>
        <strain evidence="13">IHBB 9852</strain>
    </source>
</reference>
<dbReference type="PANTHER" id="PTHR46173">
    <property type="entry name" value="CCA TRNA NUCLEOTIDYLTRANSFERASE 1, MITOCHONDRIAL"/>
    <property type="match status" value="1"/>
</dbReference>
<sequence>MSNGQKSIQWRYADQTMADRSAEVIRTLLQHGYEAYWVGGCVRDEYMGRRVSDMDITTSARPEITASLFPKVIPTGIQHGTVTVLVEDDAFEVTTFRIEGGYEDHRHPTEVAFVGEVKEDLRRRDFTMNAMAIGLDGTWVDPFGGRADIDRRRIRCVGDASLRFREDALRMVRCIRFASVFGFSIAPRTWMGILAERDTLGFIAMERIRSEFEKIMAGPSPLRGLSMFVRSGLYSRMKAPFVYAGHDDRMISAIPLIDPAHAHIRWSLLLLACGIQSPAADELLRGWTFSNKQRQNIVSLMSIQEEWLKLTGANQEGMDKLSWVRLALTHGKESADGWLLMQRALHQAGAPAMAQTANRQLAGWLEEMSIRSLKDLAVTGNELVQALGKRGGPWLGELLGQLLLHAAAGQINNDKESLIDEAKRVVMNHEGS</sequence>
<comment type="similarity">
    <text evidence="9">Belongs to the tRNA nucleotidyltransferase/poly(A) polymerase family.</text>
</comment>
<dbReference type="InterPro" id="IPR050264">
    <property type="entry name" value="Bact_CCA-adding_enz_type3_sf"/>
</dbReference>
<dbReference type="GO" id="GO:0000166">
    <property type="term" value="F:nucleotide binding"/>
    <property type="evidence" value="ECO:0007669"/>
    <property type="project" value="UniProtKB-KW"/>
</dbReference>
<dbReference type="GO" id="GO:0016779">
    <property type="term" value="F:nucleotidyltransferase activity"/>
    <property type="evidence" value="ECO:0007669"/>
    <property type="project" value="UniProtKB-KW"/>
</dbReference>
<evidence type="ECO:0000256" key="1">
    <source>
        <dbReference type="ARBA" id="ARBA00001946"/>
    </source>
</evidence>
<evidence type="ECO:0000256" key="4">
    <source>
        <dbReference type="ARBA" id="ARBA00022695"/>
    </source>
</evidence>
<protein>
    <submittedName>
        <fullName evidence="13">[cytidine(C)-cytidine(C)-adenosine (A)]-adding enzyme</fullName>
    </submittedName>
</protein>